<evidence type="ECO:0000256" key="1">
    <source>
        <dbReference type="SAM" id="Coils"/>
    </source>
</evidence>
<comment type="caution">
    <text evidence="2">The sequence shown here is derived from an EMBL/GenBank/DDBJ whole genome shotgun (WGS) entry which is preliminary data.</text>
</comment>
<gene>
    <name evidence="2" type="ORF">A2172_03325</name>
</gene>
<accession>A0A1G1W5J2</accession>
<dbReference type="EMBL" id="MHCP01000030">
    <property type="protein sequence ID" value="OGY22939.1"/>
    <property type="molecule type" value="Genomic_DNA"/>
</dbReference>
<sequence length="137" mass="15962">MSKDIQEQLEDLKRRITILEQAISKTRFDTLPEHRQSKKLSIKEFLISKKTTNNVQKTLAIGCFLEKNEGFISFNVDDLRSEYEKAKEKKPLNINDKVNINVKNGHMAEASEKKDNKKAWYITNSGERLLENNFDES</sequence>
<evidence type="ECO:0000313" key="2">
    <source>
        <dbReference type="EMBL" id="OGY22939.1"/>
    </source>
</evidence>
<evidence type="ECO:0000313" key="3">
    <source>
        <dbReference type="Proteomes" id="UP000176631"/>
    </source>
</evidence>
<feature type="coiled-coil region" evidence="1">
    <location>
        <begin position="2"/>
        <end position="29"/>
    </location>
</feature>
<dbReference type="AlphaFoldDB" id="A0A1G1W5J2"/>
<protein>
    <submittedName>
        <fullName evidence="2">Uncharacterized protein</fullName>
    </submittedName>
</protein>
<reference evidence="2 3" key="1">
    <citation type="journal article" date="2016" name="Nat. Commun.">
        <title>Thousands of microbial genomes shed light on interconnected biogeochemical processes in an aquifer system.</title>
        <authorList>
            <person name="Anantharaman K."/>
            <person name="Brown C.T."/>
            <person name="Hug L.A."/>
            <person name="Sharon I."/>
            <person name="Castelle C.J."/>
            <person name="Probst A.J."/>
            <person name="Thomas B.C."/>
            <person name="Singh A."/>
            <person name="Wilkins M.J."/>
            <person name="Karaoz U."/>
            <person name="Brodie E.L."/>
            <person name="Williams K.H."/>
            <person name="Hubbard S.S."/>
            <person name="Banfield J.F."/>
        </authorList>
    </citation>
    <scope>NUCLEOTIDE SEQUENCE [LARGE SCALE GENOMIC DNA]</scope>
</reference>
<dbReference type="Proteomes" id="UP000176631">
    <property type="component" value="Unassembled WGS sequence"/>
</dbReference>
<organism evidence="2 3">
    <name type="scientific">Candidatus Woykebacteria bacterium RBG_13_40_15</name>
    <dbReference type="NCBI Taxonomy" id="1802593"/>
    <lineage>
        <taxon>Bacteria</taxon>
        <taxon>Candidatus Woykeibacteriota</taxon>
    </lineage>
</organism>
<name>A0A1G1W5J2_9BACT</name>
<dbReference type="STRING" id="1802593.A2172_03325"/>
<proteinExistence type="predicted"/>
<keyword evidence="1" id="KW-0175">Coiled coil</keyword>